<dbReference type="Proteomes" id="UP001187682">
    <property type="component" value="Unassembled WGS sequence"/>
</dbReference>
<comment type="caution">
    <text evidence="1">The sequence shown here is derived from an EMBL/GenBank/DDBJ whole genome shotgun (WGS) entry which is preliminary data.</text>
</comment>
<evidence type="ECO:0000313" key="2">
    <source>
        <dbReference type="Proteomes" id="UP001187682"/>
    </source>
</evidence>
<name>A0AAE8ST34_9PEZI</name>
<dbReference type="AlphaFoldDB" id="A0AAE8ST34"/>
<evidence type="ECO:0008006" key="3">
    <source>
        <dbReference type="Google" id="ProtNLM"/>
    </source>
</evidence>
<sequence>MLSKPLLSRVMTIFSRVTPRRIRPVHALLILVVISVVFLSRSRHNHPGQAANQSAFTYTDGQTSRPWEEVGTPPPPPRVAPETAWLNDVVDAAGLPKDVRYFSLRIKPELNETRPTMTFLDEPFMHSGFRGVRSDSDVKLAADRTVHLPIAPGPKMTEVDASSLLFAISTSYARLTRDGDAIIRDWTRWLTNGKRKTNGANLVLTLRQADKTQVETISEKLKKAGIQAMVSAEEAADSPTRYMELIRFLAVRTTAKEFEAFSQKKYLAVIDDDTFFPDIGRLLEALKPFNPAEAHYIGMPSERSDWVVDAAQTVTYGGGAVFFTPPAAVKVSQLSCLGMGPVTQDENGQEQIGPGTLGFTSQWDHLLYDCVSSYTGLKMQVLPSFYLPSDEKYGQHFFNYDLGIQPLTLHRPRNRHLLDPGKATSLSPLFNPSTFLQRYNFNDKWVLVNGYTLSHYAAGSSTARLGSPGAPAPNAERRVKNMRPLKPNLSIHEEGRNPGDWDVVTWAGSRRVWNFIDARRDMQTGEVWHAYVRRKDDAGEFTDNRRNEDKSGYDYVIVLIWEPLPEDQAKEA</sequence>
<reference evidence="1" key="1">
    <citation type="submission" date="2018-03" db="EMBL/GenBank/DDBJ databases">
        <authorList>
            <person name="Guldener U."/>
        </authorList>
    </citation>
    <scope>NUCLEOTIDE SEQUENCE</scope>
</reference>
<gene>
    <name evidence="1" type="ORF">DNG_02457</name>
</gene>
<keyword evidence="2" id="KW-1185">Reference proteome</keyword>
<accession>A0AAE8ST34</accession>
<protein>
    <recommendedName>
        <fullName evidence="3">Glycosyltransferase family 31 protein</fullName>
    </recommendedName>
</protein>
<evidence type="ECO:0000313" key="1">
    <source>
        <dbReference type="EMBL" id="SPN99605.1"/>
    </source>
</evidence>
<dbReference type="Gene3D" id="3.90.550.50">
    <property type="match status" value="1"/>
</dbReference>
<organism evidence="1 2">
    <name type="scientific">Cephalotrichum gorgonifer</name>
    <dbReference type="NCBI Taxonomy" id="2041049"/>
    <lineage>
        <taxon>Eukaryota</taxon>
        <taxon>Fungi</taxon>
        <taxon>Dikarya</taxon>
        <taxon>Ascomycota</taxon>
        <taxon>Pezizomycotina</taxon>
        <taxon>Sordariomycetes</taxon>
        <taxon>Hypocreomycetidae</taxon>
        <taxon>Microascales</taxon>
        <taxon>Microascaceae</taxon>
        <taxon>Cephalotrichum</taxon>
    </lineage>
</organism>
<proteinExistence type="predicted"/>
<dbReference type="EMBL" id="ONZQ02000003">
    <property type="protein sequence ID" value="SPN99605.1"/>
    <property type="molecule type" value="Genomic_DNA"/>
</dbReference>